<proteinExistence type="predicted"/>
<keyword evidence="3" id="KW-1185">Reference proteome</keyword>
<feature type="chain" id="PRO_5038972123" description="DUF4829 domain-containing protein" evidence="1">
    <location>
        <begin position="19"/>
        <end position="315"/>
    </location>
</feature>
<name>A0A1I0Z4W9_9FIRM</name>
<dbReference type="SUPFAM" id="SSF54427">
    <property type="entry name" value="NTF2-like"/>
    <property type="match status" value="1"/>
</dbReference>
<sequence>MKKLILIFITILAVTSWACGSETKKTVSTVKSDTGNEALEEKSSNKSSKNISTIDITKVSVIKDDNMLEEQKKVIDAFFEAFKNKDFDTMKSYCTKECVDSCFLEDSFCDMTSAQIESYIDGEESFRYYENEDEYWVGVYLDCNLRKNSNIILSGSGFFRTVKIKKSQNSWLINGMGLINDYEGDLILPETDKTINIQKITYVTNGEKKLKEQKKVIDAFFEAFKNKDFDTMKSYCTDYCKMHYFGDDSFYNIKSAEIDSYDDGDMALRYWEYYNIYYVGVNLKSVGGENSDFKYTSVLMKQIDNKWLIAGLSSE</sequence>
<dbReference type="OrthoDB" id="2071505at2"/>
<organism evidence="2 3">
    <name type="scientific">Acetitomaculum ruminis DSM 5522</name>
    <dbReference type="NCBI Taxonomy" id="1120918"/>
    <lineage>
        <taxon>Bacteria</taxon>
        <taxon>Bacillati</taxon>
        <taxon>Bacillota</taxon>
        <taxon>Clostridia</taxon>
        <taxon>Lachnospirales</taxon>
        <taxon>Lachnospiraceae</taxon>
        <taxon>Acetitomaculum</taxon>
    </lineage>
</organism>
<evidence type="ECO:0000313" key="2">
    <source>
        <dbReference type="EMBL" id="SFB20789.1"/>
    </source>
</evidence>
<feature type="signal peptide" evidence="1">
    <location>
        <begin position="1"/>
        <end position="18"/>
    </location>
</feature>
<dbReference type="RefSeq" id="WP_092872995.1">
    <property type="nucleotide sequence ID" value="NZ_FOJY01000013.1"/>
</dbReference>
<accession>A0A1I0Z4W9</accession>
<gene>
    <name evidence="2" type="ORF">SAMN05216249_11331</name>
</gene>
<protein>
    <recommendedName>
        <fullName evidence="4">DUF4829 domain-containing protein</fullName>
    </recommendedName>
</protein>
<evidence type="ECO:0000313" key="3">
    <source>
        <dbReference type="Proteomes" id="UP000198838"/>
    </source>
</evidence>
<keyword evidence="1" id="KW-0732">Signal</keyword>
<evidence type="ECO:0000256" key="1">
    <source>
        <dbReference type="SAM" id="SignalP"/>
    </source>
</evidence>
<reference evidence="2 3" key="1">
    <citation type="submission" date="2016-10" db="EMBL/GenBank/DDBJ databases">
        <authorList>
            <person name="de Groot N.N."/>
        </authorList>
    </citation>
    <scope>NUCLEOTIDE SEQUENCE [LARGE SCALE GENOMIC DNA]</scope>
    <source>
        <strain evidence="2 3">DSM 5522</strain>
    </source>
</reference>
<evidence type="ECO:0008006" key="4">
    <source>
        <dbReference type="Google" id="ProtNLM"/>
    </source>
</evidence>
<dbReference type="EMBL" id="FOJY01000013">
    <property type="protein sequence ID" value="SFB20789.1"/>
    <property type="molecule type" value="Genomic_DNA"/>
</dbReference>
<dbReference type="InterPro" id="IPR032710">
    <property type="entry name" value="NTF2-like_dom_sf"/>
</dbReference>
<dbReference type="AlphaFoldDB" id="A0A1I0Z4W9"/>
<dbReference type="Proteomes" id="UP000198838">
    <property type="component" value="Unassembled WGS sequence"/>
</dbReference>